<dbReference type="Proteomes" id="UP000314294">
    <property type="component" value="Unassembled WGS sequence"/>
</dbReference>
<evidence type="ECO:0000313" key="1">
    <source>
        <dbReference type="EMBL" id="TNN25659.1"/>
    </source>
</evidence>
<reference evidence="1 2" key="1">
    <citation type="submission" date="2019-03" db="EMBL/GenBank/DDBJ databases">
        <title>First draft genome of Liparis tanakae, snailfish: a comprehensive survey of snailfish specific genes.</title>
        <authorList>
            <person name="Kim W."/>
            <person name="Song I."/>
            <person name="Jeong J.-H."/>
            <person name="Kim D."/>
            <person name="Kim S."/>
            <person name="Ryu S."/>
            <person name="Song J.Y."/>
            <person name="Lee S.K."/>
        </authorList>
    </citation>
    <scope>NUCLEOTIDE SEQUENCE [LARGE SCALE GENOMIC DNA]</scope>
    <source>
        <tissue evidence="1">Muscle</tissue>
    </source>
</reference>
<dbReference type="AlphaFoldDB" id="A0A4Z2EA24"/>
<accession>A0A4Z2EA24</accession>
<evidence type="ECO:0000313" key="2">
    <source>
        <dbReference type="Proteomes" id="UP000314294"/>
    </source>
</evidence>
<proteinExistence type="predicted"/>
<keyword evidence="2" id="KW-1185">Reference proteome</keyword>
<comment type="caution">
    <text evidence="1">The sequence shown here is derived from an EMBL/GenBank/DDBJ whole genome shotgun (WGS) entry which is preliminary data.</text>
</comment>
<protein>
    <submittedName>
        <fullName evidence="1">Uncharacterized protein</fullName>
    </submittedName>
</protein>
<organism evidence="1 2">
    <name type="scientific">Liparis tanakae</name>
    <name type="common">Tanaka's snailfish</name>
    <dbReference type="NCBI Taxonomy" id="230148"/>
    <lineage>
        <taxon>Eukaryota</taxon>
        <taxon>Metazoa</taxon>
        <taxon>Chordata</taxon>
        <taxon>Craniata</taxon>
        <taxon>Vertebrata</taxon>
        <taxon>Euteleostomi</taxon>
        <taxon>Actinopterygii</taxon>
        <taxon>Neopterygii</taxon>
        <taxon>Teleostei</taxon>
        <taxon>Neoteleostei</taxon>
        <taxon>Acanthomorphata</taxon>
        <taxon>Eupercaria</taxon>
        <taxon>Perciformes</taxon>
        <taxon>Cottioidei</taxon>
        <taxon>Cottales</taxon>
        <taxon>Liparidae</taxon>
        <taxon>Liparis</taxon>
    </lineage>
</organism>
<gene>
    <name evidence="1" type="ORF">EYF80_064210</name>
</gene>
<name>A0A4Z2EA24_9TELE</name>
<dbReference type="EMBL" id="SRLO01011972">
    <property type="protein sequence ID" value="TNN25659.1"/>
    <property type="molecule type" value="Genomic_DNA"/>
</dbReference>
<sequence>MKAGNARNTSGVRYSKPLVKFSTVEKMAEVVFRRFTGYPSKLTITKRHVPLRLTGRGLV</sequence>